<proteinExistence type="predicted"/>
<organism evidence="4 5">
    <name type="scientific">Clytia hemisphaerica</name>
    <dbReference type="NCBI Taxonomy" id="252671"/>
    <lineage>
        <taxon>Eukaryota</taxon>
        <taxon>Metazoa</taxon>
        <taxon>Cnidaria</taxon>
        <taxon>Hydrozoa</taxon>
        <taxon>Hydroidolina</taxon>
        <taxon>Leptothecata</taxon>
        <taxon>Obeliida</taxon>
        <taxon>Clytiidae</taxon>
        <taxon>Clytia</taxon>
    </lineage>
</organism>
<evidence type="ECO:0000313" key="5">
    <source>
        <dbReference type="Proteomes" id="UP000594262"/>
    </source>
</evidence>
<feature type="transmembrane region" description="Helical" evidence="2">
    <location>
        <begin position="395"/>
        <end position="412"/>
    </location>
</feature>
<keyword evidence="2" id="KW-0812">Transmembrane</keyword>
<evidence type="ECO:0000256" key="2">
    <source>
        <dbReference type="SAM" id="Phobius"/>
    </source>
</evidence>
<feature type="transmembrane region" description="Helical" evidence="2">
    <location>
        <begin position="364"/>
        <end position="388"/>
    </location>
</feature>
<dbReference type="AlphaFoldDB" id="A0A7M5V255"/>
<feature type="coiled-coil region" evidence="1">
    <location>
        <begin position="311"/>
        <end position="345"/>
    </location>
</feature>
<keyword evidence="3" id="KW-0732">Signal</keyword>
<keyword evidence="2" id="KW-1133">Transmembrane helix</keyword>
<dbReference type="GeneID" id="136798948"/>
<name>A0A7M5V255_9CNID</name>
<dbReference type="PANTHER" id="PTHR33538">
    <property type="entry name" value="PROTEIN GAMETE EXPRESSED 1"/>
    <property type="match status" value="1"/>
</dbReference>
<sequence length="581" mass="66198">MRLINTIPLLIVTFSNTHCFWWWFTGNSNNQPNDGDSTQTSSNTEMTQVFAPFEMSTGEEKFLREAKNYLQNLPMLDQCNMLIINRLKTSCHQLSDEQLSKLSVNLLNCQSAVEGRKVYKCTEEMALSECTGPMDPDTWNSYHIISNRARAICYNMRQTQFRMKTEQTVNQLASSTLNNINLLKQLAAGQEHMQEVTEEAVSNIAQSQNKLLANQESLNEKQSQIGGLLQNNMEDLIAEKRLIAEKHHQVEQYTKMINEQLVSLSTEIKAQDQAKKESEQEILKDLDSVKSKADEVLQKLGTAFVDMDNYHDNLEEKQNKTLKSLEEIQQTIEFMSNLIEKLHVTFNNQIPWLQNMFGGTVDKLTMISVLLGHTSFFMASFFSAIFINAPSVTRGLLLLMVPVNCFLVLHEVQYQLTFLQMAWILAGSMPGFYTIKTLWDWVQSIRKGKQIVIADEKEARFTFDTPEKVKATAEFQSMVECSYTPIAEEKKCYEQNPTISLAKNDVIHSSSPIRNLNFPSYDESPRASRRHIDSLLNNSSPRLNTSLGLKCCAKTKSGSRCKNSVLNLSTTCRVHTPQKDL</sequence>
<keyword evidence="1" id="KW-0175">Coiled coil</keyword>
<dbReference type="InterPro" id="IPR040346">
    <property type="entry name" value="GEX1/Brambleberry"/>
</dbReference>
<feature type="signal peptide" evidence="3">
    <location>
        <begin position="1"/>
        <end position="19"/>
    </location>
</feature>
<dbReference type="RefSeq" id="XP_066911726.1">
    <property type="nucleotide sequence ID" value="XM_067055625.1"/>
</dbReference>
<dbReference type="OrthoDB" id="5978806at2759"/>
<dbReference type="EnsemblMetazoa" id="CLYHEMT004981.1">
    <property type="protein sequence ID" value="CLYHEMP004981.1"/>
    <property type="gene ID" value="CLYHEMG004981"/>
</dbReference>
<evidence type="ECO:0000256" key="1">
    <source>
        <dbReference type="SAM" id="Coils"/>
    </source>
</evidence>
<reference evidence="4" key="1">
    <citation type="submission" date="2021-01" db="UniProtKB">
        <authorList>
            <consortium name="EnsemblMetazoa"/>
        </authorList>
    </citation>
    <scope>IDENTIFICATION</scope>
</reference>
<evidence type="ECO:0000313" key="4">
    <source>
        <dbReference type="EnsemblMetazoa" id="CLYHEMP004981.1"/>
    </source>
</evidence>
<feature type="chain" id="PRO_5029662923" evidence="3">
    <location>
        <begin position="20"/>
        <end position="581"/>
    </location>
</feature>
<accession>A0A7M5V255</accession>
<dbReference type="Proteomes" id="UP000594262">
    <property type="component" value="Unplaced"/>
</dbReference>
<keyword evidence="2" id="KW-0472">Membrane</keyword>
<evidence type="ECO:0000256" key="3">
    <source>
        <dbReference type="SAM" id="SignalP"/>
    </source>
</evidence>
<protein>
    <submittedName>
        <fullName evidence="4">Uncharacterized protein</fullName>
    </submittedName>
</protein>
<keyword evidence="5" id="KW-1185">Reference proteome</keyword>
<dbReference type="PANTHER" id="PTHR33538:SF1">
    <property type="entry name" value="PROTEIN BRAMBLEBERRY"/>
    <property type="match status" value="1"/>
</dbReference>